<keyword evidence="3" id="KW-1185">Reference proteome</keyword>
<comment type="caution">
    <text evidence="2">The sequence shown here is derived from an EMBL/GenBank/DDBJ whole genome shotgun (WGS) entry which is preliminary data.</text>
</comment>
<sequence>MNCRTLWVLCSLAGAPLRHVAGAESRISNRRWFTVSGDAGKMQATRDAACTEDFYHGSQLEARFTAEPERLTSTPGVLCSTLGSATDAWVHRNRARVSPPSDDAIFSTICRSGSPQQVIEPLAGILRSPQYPCRMAGASGGSQGDPMMNVDWLVLADNRSFPEGIKGKRIFFDAGGSRFADAMRFFAPAYEARGIPFDEIYVWEAMHLPDETYWQGTPEAVRKRWEPHVKFYSGIPVTDEVDSENNPIARIHQHCGPDDFCAFKLDIDTPALEWSLVQQLRADPGHLKEFFFEHHVHGLMEKIWKDVNGTISDSYDLFEDLRRQGVRAHSWV</sequence>
<protein>
    <submittedName>
        <fullName evidence="2">Uncharacterized protein</fullName>
    </submittedName>
</protein>
<feature type="chain" id="PRO_5012706109" evidence="1">
    <location>
        <begin position="23"/>
        <end position="332"/>
    </location>
</feature>
<feature type="signal peptide" evidence="1">
    <location>
        <begin position="1"/>
        <end position="22"/>
    </location>
</feature>
<keyword evidence="1" id="KW-0732">Signal</keyword>
<gene>
    <name evidence="2" type="ORF">AK812_SmicGene12229</name>
</gene>
<dbReference type="OMA" id="FFFEHHV"/>
<evidence type="ECO:0000256" key="1">
    <source>
        <dbReference type="SAM" id="SignalP"/>
    </source>
</evidence>
<proteinExistence type="predicted"/>
<dbReference type="OrthoDB" id="405979at2759"/>
<dbReference type="AlphaFoldDB" id="A0A1Q9EB76"/>
<name>A0A1Q9EB76_SYMMI</name>
<reference evidence="2 3" key="1">
    <citation type="submission" date="2016-02" db="EMBL/GenBank/DDBJ databases">
        <title>Genome analysis of coral dinoflagellate symbionts highlights evolutionary adaptations to a symbiotic lifestyle.</title>
        <authorList>
            <person name="Aranda M."/>
            <person name="Li Y."/>
            <person name="Liew Y.J."/>
            <person name="Baumgarten S."/>
            <person name="Simakov O."/>
            <person name="Wilson M."/>
            <person name="Piel J."/>
            <person name="Ashoor H."/>
            <person name="Bougouffa S."/>
            <person name="Bajic V.B."/>
            <person name="Ryu T."/>
            <person name="Ravasi T."/>
            <person name="Bayer T."/>
            <person name="Micklem G."/>
            <person name="Kim H."/>
            <person name="Bhak J."/>
            <person name="Lajeunesse T.C."/>
            <person name="Voolstra C.R."/>
        </authorList>
    </citation>
    <scope>NUCLEOTIDE SEQUENCE [LARGE SCALE GENOMIC DNA]</scope>
    <source>
        <strain evidence="2 3">CCMP2467</strain>
    </source>
</reference>
<accession>A0A1Q9EB76</accession>
<organism evidence="2 3">
    <name type="scientific">Symbiodinium microadriaticum</name>
    <name type="common">Dinoflagellate</name>
    <name type="synonym">Zooxanthella microadriatica</name>
    <dbReference type="NCBI Taxonomy" id="2951"/>
    <lineage>
        <taxon>Eukaryota</taxon>
        <taxon>Sar</taxon>
        <taxon>Alveolata</taxon>
        <taxon>Dinophyceae</taxon>
        <taxon>Suessiales</taxon>
        <taxon>Symbiodiniaceae</taxon>
        <taxon>Symbiodinium</taxon>
    </lineage>
</organism>
<evidence type="ECO:0000313" key="2">
    <source>
        <dbReference type="EMBL" id="OLQ04658.1"/>
    </source>
</evidence>
<dbReference type="EMBL" id="LSRX01000204">
    <property type="protein sequence ID" value="OLQ04658.1"/>
    <property type="molecule type" value="Genomic_DNA"/>
</dbReference>
<dbReference type="Proteomes" id="UP000186817">
    <property type="component" value="Unassembled WGS sequence"/>
</dbReference>
<evidence type="ECO:0000313" key="3">
    <source>
        <dbReference type="Proteomes" id="UP000186817"/>
    </source>
</evidence>